<dbReference type="PROSITE" id="PS51257">
    <property type="entry name" value="PROKAR_LIPOPROTEIN"/>
    <property type="match status" value="1"/>
</dbReference>
<dbReference type="AlphaFoldDB" id="A0A1I2XK08"/>
<organism evidence="1 2">
    <name type="scientific">Pontibacter chinhatensis</name>
    <dbReference type="NCBI Taxonomy" id="1436961"/>
    <lineage>
        <taxon>Bacteria</taxon>
        <taxon>Pseudomonadati</taxon>
        <taxon>Bacteroidota</taxon>
        <taxon>Cytophagia</taxon>
        <taxon>Cytophagales</taxon>
        <taxon>Hymenobacteraceae</taxon>
        <taxon>Pontibacter</taxon>
    </lineage>
</organism>
<proteinExistence type="predicted"/>
<dbReference type="Gene3D" id="1.10.238.10">
    <property type="entry name" value="EF-hand"/>
    <property type="match status" value="1"/>
</dbReference>
<accession>A0A1I2XK08</accession>
<evidence type="ECO:0000313" key="2">
    <source>
        <dbReference type="Proteomes" id="UP000198724"/>
    </source>
</evidence>
<gene>
    <name evidence="1" type="ORF">SAMN05421739_106100</name>
</gene>
<dbReference type="PROSITE" id="PS00018">
    <property type="entry name" value="EF_HAND_1"/>
    <property type="match status" value="1"/>
</dbReference>
<dbReference type="InterPro" id="IPR018247">
    <property type="entry name" value="EF_Hand_1_Ca_BS"/>
</dbReference>
<evidence type="ECO:0000313" key="1">
    <source>
        <dbReference type="EMBL" id="SFH13848.1"/>
    </source>
</evidence>
<dbReference type="Proteomes" id="UP000198724">
    <property type="component" value="Unassembled WGS sequence"/>
</dbReference>
<protein>
    <recommendedName>
        <fullName evidence="3">EF hand</fullName>
    </recommendedName>
</protein>
<sequence length="301" mass="34413">MRSWALIYSIIMKKVYFVFLCIALLACNDDDDDAPTPSSSTDKVAPVVTITAPAANDSLLIIGGIRLSGIITEEWRLEKVRFFLTDPGGAREMIWDASPTLYVQQREFELGHQLPIPRQAALGAYTLTVEARDYGKNVAKDSVTFVLHAPDINKAAFEEPFNLGLYNYWEYMDWFGYNSWDYGSMLDADWLSVLLSLIVDTDGEYGVSKAEWTRFTTDFNAKEQNWATWDEDNNGALNEAEFHKGVGSLKFFEDWDTDQDQVVSAEEMGAGFFERWDHNRNGLLSADEYLDRYYTYLHRAQ</sequence>
<dbReference type="EMBL" id="FOOT01000006">
    <property type="protein sequence ID" value="SFH13848.1"/>
    <property type="molecule type" value="Genomic_DNA"/>
</dbReference>
<reference evidence="2" key="1">
    <citation type="submission" date="2016-10" db="EMBL/GenBank/DDBJ databases">
        <authorList>
            <person name="Varghese N."/>
            <person name="Submissions S."/>
        </authorList>
    </citation>
    <scope>NUCLEOTIDE SEQUENCE [LARGE SCALE GENOMIC DNA]</scope>
    <source>
        <strain evidence="2">LP51</strain>
    </source>
</reference>
<evidence type="ECO:0008006" key="3">
    <source>
        <dbReference type="Google" id="ProtNLM"/>
    </source>
</evidence>
<name>A0A1I2XK08_9BACT</name>
<dbReference type="InterPro" id="IPR011992">
    <property type="entry name" value="EF-hand-dom_pair"/>
</dbReference>
<keyword evidence="2" id="KW-1185">Reference proteome</keyword>
<dbReference type="SUPFAM" id="SSF47473">
    <property type="entry name" value="EF-hand"/>
    <property type="match status" value="1"/>
</dbReference>